<dbReference type="RefSeq" id="XP_018286956.1">
    <property type="nucleotide sequence ID" value="XM_018432365.1"/>
</dbReference>
<name>A0A167KUF5_PHYB8</name>
<dbReference type="Proteomes" id="UP000077315">
    <property type="component" value="Unassembled WGS sequence"/>
</dbReference>
<protein>
    <recommendedName>
        <fullName evidence="3">CHCH domain-containing protein</fullName>
    </recommendedName>
</protein>
<dbReference type="InParanoid" id="A0A167KUF5"/>
<sequence>MPSKKESCDSTPLQQCLLANNNDQTKCRKEWDDFQRKCREKQKKESNKPCETCKLPEAQ</sequence>
<dbReference type="EMBL" id="KV440993">
    <property type="protein sequence ID" value="OAD68916.1"/>
    <property type="molecule type" value="Genomic_DNA"/>
</dbReference>
<dbReference type="GeneID" id="28993271"/>
<organism evidence="1 2">
    <name type="scientific">Phycomyces blakesleeanus (strain ATCC 8743b / DSM 1359 / FGSC 10004 / NBRC 33097 / NRRL 1555)</name>
    <dbReference type="NCBI Taxonomy" id="763407"/>
    <lineage>
        <taxon>Eukaryota</taxon>
        <taxon>Fungi</taxon>
        <taxon>Fungi incertae sedis</taxon>
        <taxon>Mucoromycota</taxon>
        <taxon>Mucoromycotina</taxon>
        <taxon>Mucoromycetes</taxon>
        <taxon>Mucorales</taxon>
        <taxon>Phycomycetaceae</taxon>
        <taxon>Phycomyces</taxon>
    </lineage>
</organism>
<accession>A0A167KUF5</accession>
<dbReference type="OrthoDB" id="2262048at2759"/>
<dbReference type="AlphaFoldDB" id="A0A167KUF5"/>
<evidence type="ECO:0008006" key="3">
    <source>
        <dbReference type="Google" id="ProtNLM"/>
    </source>
</evidence>
<evidence type="ECO:0000313" key="1">
    <source>
        <dbReference type="EMBL" id="OAD68916.1"/>
    </source>
</evidence>
<gene>
    <name evidence="1" type="ORF">PHYBLDRAFT_149919</name>
</gene>
<keyword evidence="2" id="KW-1185">Reference proteome</keyword>
<proteinExistence type="predicted"/>
<evidence type="ECO:0000313" key="2">
    <source>
        <dbReference type="Proteomes" id="UP000077315"/>
    </source>
</evidence>
<reference evidence="2" key="1">
    <citation type="submission" date="2015-06" db="EMBL/GenBank/DDBJ databases">
        <title>Expansion of signal transduction pathways in fungi by whole-genome duplication.</title>
        <authorList>
            <consortium name="DOE Joint Genome Institute"/>
            <person name="Corrochano L.M."/>
            <person name="Kuo A."/>
            <person name="Marcet-Houben M."/>
            <person name="Polaino S."/>
            <person name="Salamov A."/>
            <person name="Villalobos J.M."/>
            <person name="Alvarez M.I."/>
            <person name="Avalos J."/>
            <person name="Benito E.P."/>
            <person name="Benoit I."/>
            <person name="Burger G."/>
            <person name="Camino L.P."/>
            <person name="Canovas D."/>
            <person name="Cerda-Olmedo E."/>
            <person name="Cheng J.-F."/>
            <person name="Dominguez A."/>
            <person name="Elias M."/>
            <person name="Eslava A.P."/>
            <person name="Glaser F."/>
            <person name="Grimwood J."/>
            <person name="Gutierrez G."/>
            <person name="Heitman J."/>
            <person name="Henrissat B."/>
            <person name="Iturriaga E.A."/>
            <person name="Lang B.F."/>
            <person name="Lavin J.L."/>
            <person name="Lee S."/>
            <person name="Li W."/>
            <person name="Lindquist E."/>
            <person name="Lopez-Garcia S."/>
            <person name="Luque E.M."/>
            <person name="Marcos A.T."/>
            <person name="Martin J."/>
            <person name="McCluskey K."/>
            <person name="Medina H.R."/>
            <person name="Miralles-Duran A."/>
            <person name="Miyazaki A."/>
            <person name="Munoz-Torres E."/>
            <person name="Oguiza J.A."/>
            <person name="Ohm R."/>
            <person name="Olmedo M."/>
            <person name="Orejas M."/>
            <person name="Ortiz-Castellanos L."/>
            <person name="Pisabarro A.G."/>
            <person name="Rodriguez-Romero J."/>
            <person name="Ruiz-Herrera J."/>
            <person name="Ruiz-Vazquez R."/>
            <person name="Sanz C."/>
            <person name="Schackwitz W."/>
            <person name="Schmutz J."/>
            <person name="Shahriari M."/>
            <person name="Shelest E."/>
            <person name="Silva-Franco F."/>
            <person name="Soanes D."/>
            <person name="Syed K."/>
            <person name="Tagua V.G."/>
            <person name="Talbot N.J."/>
            <person name="Thon M."/>
            <person name="De vries R.P."/>
            <person name="Wiebenga A."/>
            <person name="Yadav J.S."/>
            <person name="Braun E.L."/>
            <person name="Baker S."/>
            <person name="Garre V."/>
            <person name="Horwitz B."/>
            <person name="Torres-Martinez S."/>
            <person name="Idnurm A."/>
            <person name="Herrera-Estrella A."/>
            <person name="Gabaldon T."/>
            <person name="Grigoriev I.V."/>
        </authorList>
    </citation>
    <scope>NUCLEOTIDE SEQUENCE [LARGE SCALE GENOMIC DNA]</scope>
    <source>
        <strain evidence="2">NRRL 1555(-)</strain>
    </source>
</reference>
<dbReference type="VEuPathDB" id="FungiDB:PHYBLDRAFT_149919"/>